<dbReference type="GO" id="GO:0018909">
    <property type="term" value="P:dodecyl sulfate metabolic process"/>
    <property type="evidence" value="ECO:0007669"/>
    <property type="project" value="InterPro"/>
</dbReference>
<dbReference type="GO" id="GO:0018741">
    <property type="term" value="F:linear primary-alkylsulfatase activity"/>
    <property type="evidence" value="ECO:0007669"/>
    <property type="project" value="InterPro"/>
</dbReference>
<reference evidence="9" key="1">
    <citation type="submission" date="2018-05" db="EMBL/GenBank/DDBJ databases">
        <authorList>
            <person name="Lanie J.A."/>
            <person name="Ng W.-L."/>
            <person name="Kazmierczak K.M."/>
            <person name="Andrzejewski T.M."/>
            <person name="Davidsen T.M."/>
            <person name="Wayne K.J."/>
            <person name="Tettelin H."/>
            <person name="Glass J.I."/>
            <person name="Rusch D."/>
            <person name="Podicherti R."/>
            <person name="Tsui H.-C.T."/>
            <person name="Winkler M.E."/>
        </authorList>
    </citation>
    <scope>NUCLEOTIDE SEQUENCE</scope>
</reference>
<keyword evidence="3" id="KW-0862">Zinc</keyword>
<evidence type="ECO:0000259" key="8">
    <source>
        <dbReference type="Pfam" id="PF14864"/>
    </source>
</evidence>
<keyword evidence="1" id="KW-0479">Metal-binding</keyword>
<evidence type="ECO:0000259" key="6">
    <source>
        <dbReference type="Pfam" id="PF00753"/>
    </source>
</evidence>
<dbReference type="Gene3D" id="3.60.15.30">
    <property type="entry name" value="Metallo-beta-lactamase domain"/>
    <property type="match status" value="1"/>
</dbReference>
<dbReference type="SUPFAM" id="SSF56281">
    <property type="entry name" value="Metallo-hydrolase/oxidoreductase"/>
    <property type="match status" value="1"/>
</dbReference>
<organism evidence="9">
    <name type="scientific">marine metagenome</name>
    <dbReference type="NCBI Taxonomy" id="408172"/>
    <lineage>
        <taxon>unclassified sequences</taxon>
        <taxon>metagenomes</taxon>
        <taxon>ecological metagenomes</taxon>
    </lineage>
</organism>
<dbReference type="EMBL" id="UINC01000666">
    <property type="protein sequence ID" value="SUZ59254.1"/>
    <property type="molecule type" value="Genomic_DNA"/>
</dbReference>
<protein>
    <recommendedName>
        <fullName evidence="10">Metallo-beta-lactamase domain-containing protein</fullName>
    </recommendedName>
</protein>
<evidence type="ECO:0000256" key="3">
    <source>
        <dbReference type="ARBA" id="ARBA00022833"/>
    </source>
</evidence>
<dbReference type="GO" id="GO:0046983">
    <property type="term" value="F:protein dimerization activity"/>
    <property type="evidence" value="ECO:0007669"/>
    <property type="project" value="InterPro"/>
</dbReference>
<evidence type="ECO:0000256" key="1">
    <source>
        <dbReference type="ARBA" id="ARBA00022723"/>
    </source>
</evidence>
<proteinExistence type="inferred from homology"/>
<gene>
    <name evidence="9" type="ORF">METZ01_LOCUS12108</name>
</gene>
<dbReference type="InterPro" id="IPR001279">
    <property type="entry name" value="Metallo-B-lactamas"/>
</dbReference>
<dbReference type="PANTHER" id="PTHR43223">
    <property type="entry name" value="ALKYL/ARYL-SULFATASE"/>
    <property type="match status" value="1"/>
</dbReference>
<dbReference type="InterPro" id="IPR052195">
    <property type="entry name" value="Bact_Alkyl/Aryl-Sulfatase"/>
</dbReference>
<evidence type="ECO:0000256" key="2">
    <source>
        <dbReference type="ARBA" id="ARBA00022801"/>
    </source>
</evidence>
<accession>A0A381NYF7</accession>
<dbReference type="PANTHER" id="PTHR43223:SF2">
    <property type="entry name" value="METALLO-BETA-LACTAMASE DOMAIN-CONTAINING PROTEIN"/>
    <property type="match status" value="1"/>
</dbReference>
<feature type="domain" description="Metallo-beta-lactamase" evidence="6">
    <location>
        <begin position="50"/>
        <end position="130"/>
    </location>
</feature>
<dbReference type="Pfam" id="PF14864">
    <property type="entry name" value="Alkyl_sulf_C"/>
    <property type="match status" value="1"/>
</dbReference>
<feature type="domain" description="Alkyl sulfatase C-terminal" evidence="8">
    <location>
        <begin position="460"/>
        <end position="564"/>
    </location>
</feature>
<dbReference type="GO" id="GO:0046872">
    <property type="term" value="F:metal ion binding"/>
    <property type="evidence" value="ECO:0007669"/>
    <property type="project" value="UniProtKB-KW"/>
</dbReference>
<evidence type="ECO:0000256" key="4">
    <source>
        <dbReference type="ARBA" id="ARBA00033751"/>
    </source>
</evidence>
<dbReference type="CDD" id="cd07710">
    <property type="entry name" value="arylsulfatase_Sdsa1-like_MBL-fold"/>
    <property type="match status" value="1"/>
</dbReference>
<evidence type="ECO:0000259" key="7">
    <source>
        <dbReference type="Pfam" id="PF14863"/>
    </source>
</evidence>
<evidence type="ECO:0008006" key="10">
    <source>
        <dbReference type="Google" id="ProtNLM"/>
    </source>
</evidence>
<dbReference type="Gene3D" id="1.25.40.880">
    <property type="entry name" value="Alkyl sulfatase, dimerisation domain"/>
    <property type="match status" value="1"/>
</dbReference>
<name>A0A381NYF7_9ZZZZ</name>
<sequence>MGDFRTLADDDSRVEADEQGRLADQSLHAHTGRLVPKMYEVSDGVWCLVGNGLSNQTFVRGPEGIIAIDTGESVEEMRGAVDQLRRVSAEPVVAVVYTHFHYVNGTTALTAHEPIKAIWGHERITENLDRSATEIAPAYSRGLVEQFGMQLPDEGPDGLVNVGLGLAYRMAHHAPSTPGYVPADRTFAAPVTVKVAGLEMSVTPAPSDADDSVTLWFPALNVAVHNLVWPALFNIFAIRGEEYRDPRVLLKGLDHLRSLNAEHLLATHGPPLSGTQEISRRVTAYRDSIQFLWDQTVRWTNRGATGSELAHRVQLPAMYEQDWLTRQHYGLAEHHVRQIRAGLFGFFDGDPVALLPLDTADEAERMVAAIGGAEQVRELCVEALTGTHNDLRWALSLAGRLAHRAEAEEEDRRLLAEVLRTAARRTTSANVRNWCLTRALDLDGSIDVSRLRTHRFSRRQVARWSVETAVSVLRVLVDPDRLTGVDFHLGVVLDGERTGLHFRNHIACPTGGGDAEATVIGSRSSWNEILTGSNDIRSAVDSGSLSIEGDATQVLRTLAAVDHPGFE</sequence>
<dbReference type="SUPFAM" id="SSF55718">
    <property type="entry name" value="SCP-like"/>
    <property type="match status" value="1"/>
</dbReference>
<feature type="domain" description="Alkyl sulfatase dimerisation" evidence="7">
    <location>
        <begin position="305"/>
        <end position="443"/>
    </location>
</feature>
<dbReference type="InterPro" id="IPR044097">
    <property type="entry name" value="Bds1/SdsA1_MBL-fold"/>
</dbReference>
<dbReference type="InterPro" id="IPR036527">
    <property type="entry name" value="SCP2_sterol-bd_dom_sf"/>
</dbReference>
<dbReference type="Pfam" id="PF14863">
    <property type="entry name" value="Alkyl_sulf_dimr"/>
    <property type="match status" value="1"/>
</dbReference>
<dbReference type="AlphaFoldDB" id="A0A381NYF7"/>
<dbReference type="Gene3D" id="3.30.1050.10">
    <property type="entry name" value="SCP2 sterol-binding domain"/>
    <property type="match status" value="1"/>
</dbReference>
<dbReference type="InterPro" id="IPR036866">
    <property type="entry name" value="RibonucZ/Hydroxyglut_hydro"/>
</dbReference>
<dbReference type="Pfam" id="PF00753">
    <property type="entry name" value="Lactamase_B"/>
    <property type="match status" value="1"/>
</dbReference>
<dbReference type="InterPro" id="IPR038536">
    <property type="entry name" value="Alkyl/aryl-sulf_dimr_sf"/>
</dbReference>
<dbReference type="InterPro" id="IPR029228">
    <property type="entry name" value="Alkyl_sulf_dimr"/>
</dbReference>
<comment type="similarity">
    <text evidence="4">Belongs to the metallo-beta-lactamase superfamily. Type III sulfatase family.</text>
</comment>
<evidence type="ECO:0000256" key="5">
    <source>
        <dbReference type="SAM" id="MobiDB-lite"/>
    </source>
</evidence>
<feature type="region of interest" description="Disordered" evidence="5">
    <location>
        <begin position="1"/>
        <end position="21"/>
    </location>
</feature>
<evidence type="ECO:0000313" key="9">
    <source>
        <dbReference type="EMBL" id="SUZ59254.1"/>
    </source>
</evidence>
<keyword evidence="2" id="KW-0378">Hydrolase</keyword>
<dbReference type="InterPro" id="IPR029229">
    <property type="entry name" value="Alkyl_sulf_C"/>
</dbReference>